<dbReference type="Pfam" id="PF02221">
    <property type="entry name" value="E1_DerP2_DerF2"/>
    <property type="match status" value="1"/>
</dbReference>
<dbReference type="EnsemblMetazoa" id="XM_021053091.2">
    <property type="protein sequence ID" value="XP_020908750.2"/>
    <property type="gene ID" value="LOC110246727"/>
</dbReference>
<feature type="domain" description="MD-2-related lipid-recognition" evidence="1">
    <location>
        <begin position="50"/>
        <end position="157"/>
    </location>
</feature>
<evidence type="ECO:0000313" key="3">
    <source>
        <dbReference type="Proteomes" id="UP000887567"/>
    </source>
</evidence>
<accession>A0A913XRX3</accession>
<proteinExistence type="predicted"/>
<keyword evidence="3" id="KW-1185">Reference proteome</keyword>
<dbReference type="RefSeq" id="XP_020908750.2">
    <property type="nucleotide sequence ID" value="XM_021053091.2"/>
</dbReference>
<evidence type="ECO:0000259" key="1">
    <source>
        <dbReference type="Pfam" id="PF02221"/>
    </source>
</evidence>
<dbReference type="InterPro" id="IPR014756">
    <property type="entry name" value="Ig_E-set"/>
</dbReference>
<sequence length="160" mass="18267">MEIQTIIVVFLGMFCGIHCYNLVRLPNLLESPHIRNQSALVCTGDKYASVNLEIVPKKVFCGSLIVFKVSITPKTDILYCACKYSLRWNGMLFAFHESPGLCESDRLDCPLFKGETYTFVSQPNKSEFCFIQKGDYNFTSSCTDQNDQEIMCLTWSITWI</sequence>
<dbReference type="GeneID" id="110246727"/>
<reference evidence="2" key="1">
    <citation type="submission" date="2022-11" db="UniProtKB">
        <authorList>
            <consortium name="EnsemblMetazoa"/>
        </authorList>
    </citation>
    <scope>IDENTIFICATION</scope>
</reference>
<dbReference type="SUPFAM" id="SSF81296">
    <property type="entry name" value="E set domains"/>
    <property type="match status" value="1"/>
</dbReference>
<evidence type="ECO:0000313" key="2">
    <source>
        <dbReference type="EnsemblMetazoa" id="XP_020908750.2"/>
    </source>
</evidence>
<dbReference type="Gene3D" id="2.60.40.770">
    <property type="match status" value="1"/>
</dbReference>
<dbReference type="KEGG" id="epa:110246727"/>
<dbReference type="InterPro" id="IPR003172">
    <property type="entry name" value="ML_dom"/>
</dbReference>
<organism evidence="2 3">
    <name type="scientific">Exaiptasia diaphana</name>
    <name type="common">Tropical sea anemone</name>
    <name type="synonym">Aiptasia pulchella</name>
    <dbReference type="NCBI Taxonomy" id="2652724"/>
    <lineage>
        <taxon>Eukaryota</taxon>
        <taxon>Metazoa</taxon>
        <taxon>Cnidaria</taxon>
        <taxon>Anthozoa</taxon>
        <taxon>Hexacorallia</taxon>
        <taxon>Actiniaria</taxon>
        <taxon>Aiptasiidae</taxon>
        <taxon>Exaiptasia</taxon>
    </lineage>
</organism>
<dbReference type="Proteomes" id="UP000887567">
    <property type="component" value="Unplaced"/>
</dbReference>
<name>A0A913XRX3_EXADI</name>
<protein>
    <recommendedName>
        <fullName evidence="1">MD-2-related lipid-recognition domain-containing protein</fullName>
    </recommendedName>
</protein>
<dbReference type="AlphaFoldDB" id="A0A913XRX3"/>